<dbReference type="PANTHER" id="PTHR33371:SF4">
    <property type="entry name" value="INTERMEMBRANE PHOSPHOLIPID TRANSPORT SYSTEM BINDING PROTEIN MLAD"/>
    <property type="match status" value="1"/>
</dbReference>
<dbReference type="NCBIfam" id="TIGR04430">
    <property type="entry name" value="OM_asym_MlaD"/>
    <property type="match status" value="1"/>
</dbReference>
<keyword evidence="1" id="KW-0472">Membrane</keyword>
<protein>
    <submittedName>
        <fullName evidence="3">Putative ABC transporter, periplasmic component YrbD</fullName>
    </submittedName>
</protein>
<dbReference type="AlphaFoldDB" id="A0A2A5T579"/>
<keyword evidence="1" id="KW-1133">Transmembrane helix</keyword>
<proteinExistence type="predicted"/>
<dbReference type="Proteomes" id="UP000219020">
    <property type="component" value="Unassembled WGS sequence"/>
</dbReference>
<evidence type="ECO:0000313" key="4">
    <source>
        <dbReference type="Proteomes" id="UP000219020"/>
    </source>
</evidence>
<dbReference type="InterPro" id="IPR003399">
    <property type="entry name" value="Mce/MlaD"/>
</dbReference>
<dbReference type="InterPro" id="IPR052336">
    <property type="entry name" value="MlaD_Phospholipid_Transporter"/>
</dbReference>
<dbReference type="RefSeq" id="WP_097356080.1">
    <property type="nucleotide sequence ID" value="NZ_CAWNJE010000019.1"/>
</dbReference>
<dbReference type="GeneID" id="66951271"/>
<dbReference type="PANTHER" id="PTHR33371">
    <property type="entry name" value="INTERMEMBRANE PHOSPHOLIPID TRANSPORT SYSTEM BINDING PROTEIN MLAD-RELATED"/>
    <property type="match status" value="1"/>
</dbReference>
<feature type="domain" description="Mce/MlaD" evidence="2">
    <location>
        <begin position="40"/>
        <end position="116"/>
    </location>
</feature>
<dbReference type="GO" id="GO:0005548">
    <property type="term" value="F:phospholipid transporter activity"/>
    <property type="evidence" value="ECO:0007669"/>
    <property type="project" value="TreeGrafter"/>
</dbReference>
<comment type="caution">
    <text evidence="3">The sequence shown here is derived from an EMBL/GenBank/DDBJ whole genome shotgun (WGS) entry which is preliminary data.</text>
</comment>
<evidence type="ECO:0000259" key="2">
    <source>
        <dbReference type="Pfam" id="PF02470"/>
    </source>
</evidence>
<dbReference type="EMBL" id="NBYY01000010">
    <property type="protein sequence ID" value="PCS23339.1"/>
    <property type="molecule type" value="Genomic_DNA"/>
</dbReference>
<evidence type="ECO:0000313" key="3">
    <source>
        <dbReference type="EMBL" id="PCS23339.1"/>
    </source>
</evidence>
<sequence length="160" mass="17544">MQQNRKTEFWVGTFVLVGITAVLLLSFQVAGVKSYSRSDYYSLDAHFDNIGGLKVRSPVKIGGVVVGRISDISLTAPDYVPMVTMEIERKYGFFPETSSAVILTSGLLGEQFIGIRLGFLAEGIDVLEDGDLLEDTRSAMVLEDLIGQFLYSVRSGPKEP</sequence>
<dbReference type="GO" id="GO:0005543">
    <property type="term" value="F:phospholipid binding"/>
    <property type="evidence" value="ECO:0007669"/>
    <property type="project" value="TreeGrafter"/>
</dbReference>
<feature type="transmembrane region" description="Helical" evidence="1">
    <location>
        <begin position="9"/>
        <end position="30"/>
    </location>
</feature>
<organism evidence="3 4">
    <name type="scientific">Candidatus Enterovibrio escicola</name>
    <dbReference type="NCBI Taxonomy" id="1927127"/>
    <lineage>
        <taxon>Bacteria</taxon>
        <taxon>Pseudomonadati</taxon>
        <taxon>Pseudomonadota</taxon>
        <taxon>Gammaproteobacteria</taxon>
        <taxon>Vibrionales</taxon>
        <taxon>Vibrionaceae</taxon>
        <taxon>Enterovibrio</taxon>
    </lineage>
</organism>
<dbReference type="InterPro" id="IPR030970">
    <property type="entry name" value="ABC_MlaD"/>
</dbReference>
<accession>A0A2A5T579</accession>
<keyword evidence="1" id="KW-0812">Transmembrane</keyword>
<reference evidence="4" key="1">
    <citation type="submission" date="2017-04" db="EMBL/GenBank/DDBJ databases">
        <title>Genome evolution of the luminous symbionts of deep sea anglerfish.</title>
        <authorList>
            <person name="Hendry T.A."/>
        </authorList>
    </citation>
    <scope>NUCLEOTIDE SEQUENCE [LARGE SCALE GENOMIC DNA]</scope>
</reference>
<keyword evidence="4" id="KW-1185">Reference proteome</keyword>
<gene>
    <name evidence="3" type="ORF">BTN49_0935</name>
</gene>
<dbReference type="Pfam" id="PF02470">
    <property type="entry name" value="MlaD"/>
    <property type="match status" value="1"/>
</dbReference>
<evidence type="ECO:0000256" key="1">
    <source>
        <dbReference type="SAM" id="Phobius"/>
    </source>
</evidence>
<name>A0A2A5T579_9GAMM</name>